<dbReference type="EMBL" id="KZ990335">
    <property type="protein sequence ID" value="RKP24275.1"/>
    <property type="molecule type" value="Genomic_DNA"/>
</dbReference>
<dbReference type="AlphaFoldDB" id="A0A4P9YWN8"/>
<keyword evidence="3" id="KW-1185">Reference proteome</keyword>
<evidence type="ECO:0000313" key="3">
    <source>
        <dbReference type="Proteomes" id="UP000278143"/>
    </source>
</evidence>
<dbReference type="InterPro" id="IPR057208">
    <property type="entry name" value="DUF7886"/>
</dbReference>
<dbReference type="Proteomes" id="UP000278143">
    <property type="component" value="Unassembled WGS sequence"/>
</dbReference>
<proteinExistence type="predicted"/>
<protein>
    <recommendedName>
        <fullName evidence="1">DUF7886 domain-containing protein</fullName>
    </recommendedName>
</protein>
<dbReference type="PANTHER" id="PTHR47915:SF1">
    <property type="entry name" value="SI:DKEY-19B23.7"/>
    <property type="match status" value="1"/>
</dbReference>
<evidence type="ECO:0000259" key="1">
    <source>
        <dbReference type="Pfam" id="PF25377"/>
    </source>
</evidence>
<dbReference type="PANTHER" id="PTHR47915">
    <property type="entry name" value="SI:DKEY-19B23.7"/>
    <property type="match status" value="1"/>
</dbReference>
<organism evidence="2 3">
    <name type="scientific">Syncephalis pseudoplumigaleata</name>
    <dbReference type="NCBI Taxonomy" id="1712513"/>
    <lineage>
        <taxon>Eukaryota</taxon>
        <taxon>Fungi</taxon>
        <taxon>Fungi incertae sedis</taxon>
        <taxon>Zoopagomycota</taxon>
        <taxon>Zoopagomycotina</taxon>
        <taxon>Zoopagomycetes</taxon>
        <taxon>Zoopagales</taxon>
        <taxon>Piptocephalidaceae</taxon>
        <taxon>Syncephalis</taxon>
    </lineage>
</organism>
<evidence type="ECO:0000313" key="2">
    <source>
        <dbReference type="EMBL" id="RKP24275.1"/>
    </source>
</evidence>
<feature type="domain" description="DUF7886" evidence="1">
    <location>
        <begin position="92"/>
        <end position="233"/>
    </location>
</feature>
<gene>
    <name evidence="2" type="ORF">SYNPS1DRAFT_29958</name>
</gene>
<name>A0A4P9YWN8_9FUNG</name>
<dbReference type="OrthoDB" id="239865at2759"/>
<reference evidence="3" key="1">
    <citation type="journal article" date="2018" name="Nat. Microbiol.">
        <title>Leveraging single-cell genomics to expand the fungal tree of life.</title>
        <authorList>
            <person name="Ahrendt S.R."/>
            <person name="Quandt C.A."/>
            <person name="Ciobanu D."/>
            <person name="Clum A."/>
            <person name="Salamov A."/>
            <person name="Andreopoulos B."/>
            <person name="Cheng J.F."/>
            <person name="Woyke T."/>
            <person name="Pelin A."/>
            <person name="Henrissat B."/>
            <person name="Reynolds N.K."/>
            <person name="Benny G.L."/>
            <person name="Smith M.E."/>
            <person name="James T.Y."/>
            <person name="Grigoriev I.V."/>
        </authorList>
    </citation>
    <scope>NUCLEOTIDE SEQUENCE [LARGE SCALE GENOMIC DNA]</scope>
    <source>
        <strain evidence="3">Benny S71-1</strain>
    </source>
</reference>
<accession>A0A4P9YWN8</accession>
<dbReference type="Pfam" id="PF25377">
    <property type="entry name" value="DUF7886"/>
    <property type="match status" value="1"/>
</dbReference>
<sequence>MNAEHTTSEAQRLAAFLDDCLAFGCLKGFQHFELYLRGREELLVRIYHDRHGRSSVPTALNLARGQNRAYLTSRTQRTIISTPPDTPVQPLSPLDRDLVKETSHTAFLIAAYSRYKCPYVWLRSNQERLLEAPDTEQAISADAPIRLESVTNWRHRDIQLVDIVAEITLQTLDPPPENPFAVDHAFFDTLPLEESMLLTGAMVDFLQRLCLRKFSYTERVLEDLRKLQKRHFHDFDEVLAVQSQPLPDLDALAESSTATITTTATSALSDGRASDL</sequence>